<accession>A0ABM1MHN2</accession>
<sequence>MPPINLEGQQVEWVKEIRFLGVWLDSKLSWNRQLAQTLKSTEKGINMLRAISSIDWGSDPATVLIFYKSFIRPRLEYAGCIFSFCAKYKILALDRIQNKAIRIALGMIRTRPINSLHMEAGVVLLSIRRESITKKYICRILAQDNTPVIKAIRRAAFLFGAKPFCQVKDPRSSAYGLYVDQRDISECGYILPLFSPKAVIFSDSKSAMDAIESTLYSAKDNFIIFKIKALLGMLKRSGTKTSFCWIPGHAGIPGNERADGLASEGHMGRRMMQSIAYTDLYPIVIKDECEKWQYIYSNASTNKVRRYFEWNATVRSKP</sequence>
<evidence type="ECO:0000259" key="1">
    <source>
        <dbReference type="Pfam" id="PF00075"/>
    </source>
</evidence>
<dbReference type="Gene3D" id="3.30.420.10">
    <property type="entry name" value="Ribonuclease H-like superfamily/Ribonuclease H"/>
    <property type="match status" value="1"/>
</dbReference>
<proteinExistence type="predicted"/>
<reference evidence="3" key="1">
    <citation type="submission" date="2025-08" db="UniProtKB">
        <authorList>
            <consortium name="RefSeq"/>
        </authorList>
    </citation>
    <scope>IDENTIFICATION</scope>
    <source>
        <tissue evidence="3">Whole Larva</tissue>
    </source>
</reference>
<keyword evidence="2" id="KW-1185">Reference proteome</keyword>
<protein>
    <submittedName>
        <fullName evidence="3">Uncharacterized protein LOC108560882</fullName>
    </submittedName>
</protein>
<dbReference type="RefSeq" id="XP_017774082.1">
    <property type="nucleotide sequence ID" value="XM_017918593.1"/>
</dbReference>
<evidence type="ECO:0000313" key="3">
    <source>
        <dbReference type="RefSeq" id="XP_017774082.1"/>
    </source>
</evidence>
<name>A0ABM1MHN2_NICVS</name>
<dbReference type="CDD" id="cd09276">
    <property type="entry name" value="Rnase_HI_RT_non_LTR"/>
    <property type="match status" value="1"/>
</dbReference>
<evidence type="ECO:0000313" key="2">
    <source>
        <dbReference type="Proteomes" id="UP000695000"/>
    </source>
</evidence>
<dbReference type="SUPFAM" id="SSF53098">
    <property type="entry name" value="Ribonuclease H-like"/>
    <property type="match status" value="1"/>
</dbReference>
<dbReference type="GeneID" id="108560882"/>
<dbReference type="InterPro" id="IPR002156">
    <property type="entry name" value="RNaseH_domain"/>
</dbReference>
<dbReference type="Pfam" id="PF00075">
    <property type="entry name" value="RNase_H"/>
    <property type="match status" value="1"/>
</dbReference>
<dbReference type="InterPro" id="IPR036397">
    <property type="entry name" value="RNaseH_sf"/>
</dbReference>
<dbReference type="Proteomes" id="UP000695000">
    <property type="component" value="Unplaced"/>
</dbReference>
<gene>
    <name evidence="3" type="primary">LOC108560882</name>
</gene>
<organism evidence="2 3">
    <name type="scientific">Nicrophorus vespilloides</name>
    <name type="common">Boreal carrion beetle</name>
    <dbReference type="NCBI Taxonomy" id="110193"/>
    <lineage>
        <taxon>Eukaryota</taxon>
        <taxon>Metazoa</taxon>
        <taxon>Ecdysozoa</taxon>
        <taxon>Arthropoda</taxon>
        <taxon>Hexapoda</taxon>
        <taxon>Insecta</taxon>
        <taxon>Pterygota</taxon>
        <taxon>Neoptera</taxon>
        <taxon>Endopterygota</taxon>
        <taxon>Coleoptera</taxon>
        <taxon>Polyphaga</taxon>
        <taxon>Staphyliniformia</taxon>
        <taxon>Silphidae</taxon>
        <taxon>Nicrophorinae</taxon>
        <taxon>Nicrophorus</taxon>
    </lineage>
</organism>
<dbReference type="InterPro" id="IPR012337">
    <property type="entry name" value="RNaseH-like_sf"/>
</dbReference>
<feature type="domain" description="RNase H type-1" evidence="1">
    <location>
        <begin position="196"/>
        <end position="265"/>
    </location>
</feature>